<evidence type="ECO:0000256" key="1">
    <source>
        <dbReference type="SAM" id="MobiDB-lite"/>
    </source>
</evidence>
<evidence type="ECO:0000313" key="2">
    <source>
        <dbReference type="EMBL" id="KAJ4480958.1"/>
    </source>
</evidence>
<name>A0A9W9AFQ6_9AGAR</name>
<feature type="region of interest" description="Disordered" evidence="1">
    <location>
        <begin position="117"/>
        <end position="165"/>
    </location>
</feature>
<feature type="region of interest" description="Disordered" evidence="1">
    <location>
        <begin position="340"/>
        <end position="373"/>
    </location>
</feature>
<reference evidence="2" key="1">
    <citation type="submission" date="2022-08" db="EMBL/GenBank/DDBJ databases">
        <title>A Global Phylogenomic Analysis of the Shiitake Genus Lentinula.</title>
        <authorList>
            <consortium name="DOE Joint Genome Institute"/>
            <person name="Sierra-Patev S."/>
            <person name="Min B."/>
            <person name="Naranjo-Ortiz M."/>
            <person name="Looney B."/>
            <person name="Konkel Z."/>
            <person name="Slot J.C."/>
            <person name="Sakamoto Y."/>
            <person name="Steenwyk J.L."/>
            <person name="Rokas A."/>
            <person name="Carro J."/>
            <person name="Camarero S."/>
            <person name="Ferreira P."/>
            <person name="Molpeceres G."/>
            <person name="Ruiz-Duenas F.J."/>
            <person name="Serrano A."/>
            <person name="Henrissat B."/>
            <person name="Drula E."/>
            <person name="Hughes K.W."/>
            <person name="Mata J.L."/>
            <person name="Ishikawa N.K."/>
            <person name="Vargas-Isla R."/>
            <person name="Ushijima S."/>
            <person name="Smith C.A."/>
            <person name="Ahrendt S."/>
            <person name="Andreopoulos W."/>
            <person name="He G."/>
            <person name="Labutti K."/>
            <person name="Lipzen A."/>
            <person name="Ng V."/>
            <person name="Riley R."/>
            <person name="Sandor L."/>
            <person name="Barry K."/>
            <person name="Martinez A.T."/>
            <person name="Xiao Y."/>
            <person name="Gibbons J.G."/>
            <person name="Terashima K."/>
            <person name="Grigoriev I.V."/>
            <person name="Hibbett D.S."/>
        </authorList>
    </citation>
    <scope>NUCLEOTIDE SEQUENCE</scope>
    <source>
        <strain evidence="2">JLM2183</strain>
    </source>
</reference>
<dbReference type="AlphaFoldDB" id="A0A9W9AFQ6"/>
<keyword evidence="3" id="KW-1185">Reference proteome</keyword>
<dbReference type="EMBL" id="JAOTPV010000006">
    <property type="protein sequence ID" value="KAJ4480958.1"/>
    <property type="molecule type" value="Genomic_DNA"/>
</dbReference>
<dbReference type="OrthoDB" id="2922835at2759"/>
<accession>A0A9W9AFQ6</accession>
<organism evidence="2 3">
    <name type="scientific">Lentinula aciculospora</name>
    <dbReference type="NCBI Taxonomy" id="153920"/>
    <lineage>
        <taxon>Eukaryota</taxon>
        <taxon>Fungi</taxon>
        <taxon>Dikarya</taxon>
        <taxon>Basidiomycota</taxon>
        <taxon>Agaricomycotina</taxon>
        <taxon>Agaricomycetes</taxon>
        <taxon>Agaricomycetidae</taxon>
        <taxon>Agaricales</taxon>
        <taxon>Marasmiineae</taxon>
        <taxon>Omphalotaceae</taxon>
        <taxon>Lentinula</taxon>
    </lineage>
</organism>
<gene>
    <name evidence="2" type="ORF">J3R30DRAFT_3700411</name>
</gene>
<feature type="compositionally biased region" description="Basic residues" evidence="1">
    <location>
        <begin position="359"/>
        <end position="370"/>
    </location>
</feature>
<protein>
    <submittedName>
        <fullName evidence="2">Uncharacterized protein</fullName>
    </submittedName>
</protein>
<proteinExistence type="predicted"/>
<evidence type="ECO:0000313" key="3">
    <source>
        <dbReference type="Proteomes" id="UP001150266"/>
    </source>
</evidence>
<comment type="caution">
    <text evidence="2">The sequence shown here is derived from an EMBL/GenBank/DDBJ whole genome shotgun (WGS) entry which is preliminary data.</text>
</comment>
<dbReference type="Proteomes" id="UP001150266">
    <property type="component" value="Unassembled WGS sequence"/>
</dbReference>
<sequence length="532" mass="59251">MESNWILGESSTTGFVTTDAQQIDNNSWSIPQDIHQRRIAGGGQQQFSLAEPDIFAELGAPVQSPEESQTDYQTYTQPEMSGQPLLSPTLPASSNVIGSNVFTPTYNQRILFNNSPGTSGSHRVQPSFGFAPSETYNGPAGTGYNASQGSRRSNHHQACDSGSGSFDASTLVEHGMHQLAGVEEEQLEFDAFNIPSINFTNASQNPVSSAVRFNRVDEVPQPHQVRQPPSFGGLPSQYLFNFECSFNDARYQSHPNFPYSPQYPDNGAASSTYTANQMPWGQVPQFFPLVQPTPRHAPGVKTASVLSYHYAEDNVKRSLSALDVDFDDCAVQPGRPSKRFRYAEDASSTETAAGSSKGKVPKPRKPRARRKPETPDFILPFATCRISFVEHGRYFECGVVLTPETVNQHISDHVEAYKSAFFTSQKEKQEDPNGSGQNEQPQAFPCMWGVAEEGEKQMTCLRTLADFRGLKRHLHTHHGIKVKCPIPGCTREPMPRGRAEEVKKHIERDHWNEFKENKHRLIKDAEELTWGR</sequence>